<reference evidence="1" key="2">
    <citation type="submission" date="2015-06" db="UniProtKB">
        <authorList>
            <consortium name="EnsemblProtists"/>
        </authorList>
    </citation>
    <scope>IDENTIFICATION</scope>
    <source>
        <strain evidence="1">Emoy2</strain>
    </source>
</reference>
<organism evidence="1 2">
    <name type="scientific">Hyaloperonospora arabidopsidis (strain Emoy2)</name>
    <name type="common">Downy mildew agent</name>
    <name type="synonym">Peronospora arabidopsidis</name>
    <dbReference type="NCBI Taxonomy" id="559515"/>
    <lineage>
        <taxon>Eukaryota</taxon>
        <taxon>Sar</taxon>
        <taxon>Stramenopiles</taxon>
        <taxon>Oomycota</taxon>
        <taxon>Peronosporomycetes</taxon>
        <taxon>Peronosporales</taxon>
        <taxon>Peronosporaceae</taxon>
        <taxon>Hyaloperonospora</taxon>
    </lineage>
</organism>
<dbReference type="OMA" id="IKNIWHW"/>
<dbReference type="VEuPathDB" id="FungiDB:HpaG801828"/>
<dbReference type="eggNOG" id="ENOG502QUS1">
    <property type="taxonomic scope" value="Eukaryota"/>
</dbReference>
<dbReference type="EMBL" id="JH598543">
    <property type="status" value="NOT_ANNOTATED_CDS"/>
    <property type="molecule type" value="Genomic_DNA"/>
</dbReference>
<evidence type="ECO:0000313" key="1">
    <source>
        <dbReference type="EnsemblProtists" id="HpaP801828"/>
    </source>
</evidence>
<evidence type="ECO:0000313" key="2">
    <source>
        <dbReference type="Proteomes" id="UP000011713"/>
    </source>
</evidence>
<evidence type="ECO:0008006" key="3">
    <source>
        <dbReference type="Google" id="ProtNLM"/>
    </source>
</evidence>
<keyword evidence="2" id="KW-1185">Reference proteome</keyword>
<dbReference type="AlphaFoldDB" id="M4B6C7"/>
<name>M4B6C7_HYAAE</name>
<proteinExistence type="predicted"/>
<dbReference type="EnsemblProtists" id="HpaT801828">
    <property type="protein sequence ID" value="HpaP801828"/>
    <property type="gene ID" value="HpaG801828"/>
</dbReference>
<dbReference type="Proteomes" id="UP000011713">
    <property type="component" value="Unassembled WGS sequence"/>
</dbReference>
<accession>M4B6C7</accession>
<dbReference type="HOGENOM" id="CLU_075959_0_0_1"/>
<protein>
    <recommendedName>
        <fullName evidence="3">CUE domain-containing protein</fullName>
    </recommendedName>
</protein>
<dbReference type="InParanoid" id="M4B6C7"/>
<dbReference type="STRING" id="559515.M4B6C7"/>
<sequence length="242" mass="27519">MDDEQTALKIMYKGKLHRLRVELTLFSLELCGAVHGRGARLLERNVAGQLRGGVSRAVASCGRRHVDEQTNETLKTVIQDAREALQATRMSIQELSFDQIIKKTTEGLKCAAEGIGEFAKEVVVKIKNIWHWSRRKWRLFQRVHGSRRPLWLSRRRLKLQWRLKATAPVVVEPVVDGPVVVAALAVVEPVFAASSEDEIKWSEELFMVRNNFPGVETSEVVNRLEQCNGNMLVVVDDVMYEM</sequence>
<reference evidence="2" key="1">
    <citation type="journal article" date="2010" name="Science">
        <title>Signatures of adaptation to obligate biotrophy in the Hyaloperonospora arabidopsidis genome.</title>
        <authorList>
            <person name="Baxter L."/>
            <person name="Tripathy S."/>
            <person name="Ishaque N."/>
            <person name="Boot N."/>
            <person name="Cabral A."/>
            <person name="Kemen E."/>
            <person name="Thines M."/>
            <person name="Ah-Fong A."/>
            <person name="Anderson R."/>
            <person name="Badejoko W."/>
            <person name="Bittner-Eddy P."/>
            <person name="Boore J.L."/>
            <person name="Chibucos M.C."/>
            <person name="Coates M."/>
            <person name="Dehal P."/>
            <person name="Delehaunty K."/>
            <person name="Dong S."/>
            <person name="Downton P."/>
            <person name="Dumas B."/>
            <person name="Fabro G."/>
            <person name="Fronick C."/>
            <person name="Fuerstenberg S.I."/>
            <person name="Fulton L."/>
            <person name="Gaulin E."/>
            <person name="Govers F."/>
            <person name="Hughes L."/>
            <person name="Humphray S."/>
            <person name="Jiang R.H."/>
            <person name="Judelson H."/>
            <person name="Kamoun S."/>
            <person name="Kyung K."/>
            <person name="Meijer H."/>
            <person name="Minx P."/>
            <person name="Morris P."/>
            <person name="Nelson J."/>
            <person name="Phuntumart V."/>
            <person name="Qutob D."/>
            <person name="Rehmany A."/>
            <person name="Rougon-Cardoso A."/>
            <person name="Ryden P."/>
            <person name="Torto-Alalibo T."/>
            <person name="Studholme D."/>
            <person name="Wang Y."/>
            <person name="Win J."/>
            <person name="Wood J."/>
            <person name="Clifton S.W."/>
            <person name="Rogers J."/>
            <person name="Van den Ackerveken G."/>
            <person name="Jones J.D."/>
            <person name="McDowell J.M."/>
            <person name="Beynon J."/>
            <person name="Tyler B.M."/>
        </authorList>
    </citation>
    <scope>NUCLEOTIDE SEQUENCE [LARGE SCALE GENOMIC DNA]</scope>
    <source>
        <strain evidence="2">Emoy2</strain>
    </source>
</reference>